<dbReference type="InterPro" id="IPR006195">
    <property type="entry name" value="aa-tRNA-synth_II"/>
</dbReference>
<dbReference type="FunFam" id="3.10.20.30:FF:000006">
    <property type="entry name" value="Threonine--tRNA ligase, cytoplasmic"/>
    <property type="match status" value="1"/>
</dbReference>
<dbReference type="HAMAP" id="MF_00184">
    <property type="entry name" value="Thr_tRNA_synth"/>
    <property type="match status" value="1"/>
</dbReference>
<dbReference type="CDD" id="cd00860">
    <property type="entry name" value="ThrRS_anticodon"/>
    <property type="match status" value="1"/>
</dbReference>
<comment type="subcellular location">
    <subcellularLocation>
        <location evidence="1">Cytoplasm</location>
    </subcellularLocation>
</comment>
<dbReference type="Gene3D" id="3.30.980.10">
    <property type="entry name" value="Threonyl-trna Synthetase, Chain A, domain 2"/>
    <property type="match status" value="1"/>
</dbReference>
<feature type="region of interest" description="Disordered" evidence="13">
    <location>
        <begin position="72"/>
        <end position="109"/>
    </location>
</feature>
<sequence>MRPAVLRTARTQLYAALKQPLRPVLPLVITHNQNKHNQSRFYCVMSNPNPHPVSSAPTAAPVENEQINTQLPPAEQKEKKQQQQQGQKKEKKAKPAAQGNAQLELSPPPEFFDTRNAIFDKYKKIYDDKVAAMPRDPITVTLPDGRKVEGTAWETTPYDIADSLSKSLAQNAIISKVDSTTLWDLNRPLEKSCNLAILNWDSEDNNYEARQVFWHSSAHVLGEACERHLEDCCLGYGPPQESGGFFYEMRLKDNRPITPADYPNIENVVKKAVKEKQNFERLELPKEALLEMFAYNSYKQHYIQNQVPDGTSSTVYRCGPLIDFCRGPHVPHTGRIKTLAITKNSSSYFLADSKNDTLQRVYGISFPDSKLMTEHKKFVEEAEKRDHRKIGKQQELFMFHELSPGSAFFLPMGMRIYNTLMEFIRSEYHKRGYVEVGSPNIYNSKLWKTSGHWQNYAEDMFGLSVDKEEFAVKPMNCPGHCLIFDARERSYKELPLRMAEFGVLHRNEASGALSGLTRVRRFVQDDAHIFCTPDQIESEIAGIFDFMDTIYCKFGMEFKVGLSTRNPDKFIGDLAIWDKAEAQLKAVLDNVAPGKWKLNEGDGAFYGPKIDISLTDALKREFQCATIQLDFNLPERFNLTYNGPEQSSEANPTRPVMIHRALVGSIERFIGVLTEHCAGNWPFWLSPRQVVVIPVAPVYKDYANEVAAKLWDKGLFAEADVSPETLKKKILNAEVARWNFILVVGEDEMTNRSVNVRSRDEEQKGRSETLSLEDAVEKLVKLKETKGAVSKLE</sequence>
<dbReference type="Pfam" id="PF03129">
    <property type="entry name" value="HGTP_anticodon"/>
    <property type="match status" value="1"/>
</dbReference>
<dbReference type="Pfam" id="PF07973">
    <property type="entry name" value="tRNA_SAD"/>
    <property type="match status" value="1"/>
</dbReference>
<dbReference type="InterPro" id="IPR012676">
    <property type="entry name" value="TGS-like"/>
</dbReference>
<organism evidence="16 17">
    <name type="scientific">Filobasidium floriforme</name>
    <dbReference type="NCBI Taxonomy" id="5210"/>
    <lineage>
        <taxon>Eukaryota</taxon>
        <taxon>Fungi</taxon>
        <taxon>Dikarya</taxon>
        <taxon>Basidiomycota</taxon>
        <taxon>Agaricomycotina</taxon>
        <taxon>Tremellomycetes</taxon>
        <taxon>Filobasidiales</taxon>
        <taxon>Filobasidiaceae</taxon>
        <taxon>Filobasidium</taxon>
    </lineage>
</organism>
<dbReference type="InterPro" id="IPR033728">
    <property type="entry name" value="ThrRS_core"/>
</dbReference>
<dbReference type="GO" id="GO:0004829">
    <property type="term" value="F:threonine-tRNA ligase activity"/>
    <property type="evidence" value="ECO:0007669"/>
    <property type="project" value="UniProtKB-EC"/>
</dbReference>
<dbReference type="NCBIfam" id="TIGR00418">
    <property type="entry name" value="thrS"/>
    <property type="match status" value="1"/>
</dbReference>
<evidence type="ECO:0000256" key="6">
    <source>
        <dbReference type="ARBA" id="ARBA00022741"/>
    </source>
</evidence>
<dbReference type="PRINTS" id="PR01047">
    <property type="entry name" value="TRNASYNTHTHR"/>
</dbReference>
<dbReference type="InterPro" id="IPR004095">
    <property type="entry name" value="TGS"/>
</dbReference>
<evidence type="ECO:0000256" key="11">
    <source>
        <dbReference type="ARBA" id="ARBA00049515"/>
    </source>
</evidence>
<dbReference type="SUPFAM" id="SSF55186">
    <property type="entry name" value="ThrRS/AlaRS common domain"/>
    <property type="match status" value="1"/>
</dbReference>
<dbReference type="Gene3D" id="3.10.20.30">
    <property type="match status" value="1"/>
</dbReference>
<keyword evidence="6" id="KW-0547">Nucleotide-binding</keyword>
<keyword evidence="17" id="KW-1185">Reference proteome</keyword>
<protein>
    <recommendedName>
        <fullName evidence="12">Probable threonine--tRNA ligase, cytoplasmic</fullName>
        <ecNumber evidence="3">6.1.1.3</ecNumber>
    </recommendedName>
    <alternativeName>
        <fullName evidence="10">Threonyl-tRNA synthetase</fullName>
    </alternativeName>
</protein>
<evidence type="ECO:0000256" key="7">
    <source>
        <dbReference type="ARBA" id="ARBA00022840"/>
    </source>
</evidence>
<evidence type="ECO:0000256" key="2">
    <source>
        <dbReference type="ARBA" id="ARBA00008226"/>
    </source>
</evidence>
<keyword evidence="5" id="KW-0436">Ligase</keyword>
<dbReference type="SMART" id="SM00863">
    <property type="entry name" value="tRNA_SAD"/>
    <property type="match status" value="1"/>
</dbReference>
<evidence type="ECO:0000313" key="16">
    <source>
        <dbReference type="EMBL" id="KAG7528600.1"/>
    </source>
</evidence>
<dbReference type="Gene3D" id="3.40.50.800">
    <property type="entry name" value="Anticodon-binding domain"/>
    <property type="match status" value="1"/>
</dbReference>
<keyword evidence="4" id="KW-0963">Cytoplasm</keyword>
<evidence type="ECO:0000259" key="14">
    <source>
        <dbReference type="PROSITE" id="PS50862"/>
    </source>
</evidence>
<dbReference type="Pfam" id="PF02824">
    <property type="entry name" value="TGS"/>
    <property type="match status" value="1"/>
</dbReference>
<evidence type="ECO:0000256" key="8">
    <source>
        <dbReference type="ARBA" id="ARBA00022917"/>
    </source>
</evidence>
<evidence type="ECO:0000256" key="1">
    <source>
        <dbReference type="ARBA" id="ARBA00004496"/>
    </source>
</evidence>
<dbReference type="Proteomes" id="UP000812966">
    <property type="component" value="Unassembled WGS sequence"/>
</dbReference>
<dbReference type="EMBL" id="JABELV010000176">
    <property type="protein sequence ID" value="KAG7528600.1"/>
    <property type="molecule type" value="Genomic_DNA"/>
</dbReference>
<evidence type="ECO:0000256" key="12">
    <source>
        <dbReference type="ARBA" id="ARBA00072369"/>
    </source>
</evidence>
<dbReference type="SUPFAM" id="SSF52954">
    <property type="entry name" value="Class II aaRS ABD-related"/>
    <property type="match status" value="1"/>
</dbReference>
<dbReference type="Pfam" id="PF00587">
    <property type="entry name" value="tRNA-synt_2b"/>
    <property type="match status" value="1"/>
</dbReference>
<proteinExistence type="inferred from homology"/>
<dbReference type="FunFam" id="3.30.930.10:FF:000019">
    <property type="entry name" value="Threonine--tRNA ligase"/>
    <property type="match status" value="1"/>
</dbReference>
<dbReference type="InterPro" id="IPR045864">
    <property type="entry name" value="aa-tRNA-synth_II/BPL/LPL"/>
</dbReference>
<evidence type="ECO:0000256" key="13">
    <source>
        <dbReference type="SAM" id="MobiDB-lite"/>
    </source>
</evidence>
<comment type="catalytic activity">
    <reaction evidence="11">
        <text>tRNA(Thr) + L-threonine + ATP = L-threonyl-tRNA(Thr) + AMP + diphosphate + H(+)</text>
        <dbReference type="Rhea" id="RHEA:24624"/>
        <dbReference type="Rhea" id="RHEA-COMP:9670"/>
        <dbReference type="Rhea" id="RHEA-COMP:9704"/>
        <dbReference type="ChEBI" id="CHEBI:15378"/>
        <dbReference type="ChEBI" id="CHEBI:30616"/>
        <dbReference type="ChEBI" id="CHEBI:33019"/>
        <dbReference type="ChEBI" id="CHEBI:57926"/>
        <dbReference type="ChEBI" id="CHEBI:78442"/>
        <dbReference type="ChEBI" id="CHEBI:78534"/>
        <dbReference type="ChEBI" id="CHEBI:456215"/>
        <dbReference type="EC" id="6.1.1.3"/>
    </reaction>
</comment>
<evidence type="ECO:0000256" key="3">
    <source>
        <dbReference type="ARBA" id="ARBA00013163"/>
    </source>
</evidence>
<feature type="domain" description="TGS" evidence="15">
    <location>
        <begin position="136"/>
        <end position="199"/>
    </location>
</feature>
<keyword evidence="9" id="KW-0030">Aminoacyl-tRNA synthetase</keyword>
<dbReference type="AlphaFoldDB" id="A0A8K0JG50"/>
<keyword evidence="8" id="KW-0648">Protein biosynthesis</keyword>
<dbReference type="InterPro" id="IPR012947">
    <property type="entry name" value="tRNA_SAD"/>
</dbReference>
<dbReference type="CDD" id="cd01667">
    <property type="entry name" value="TGS_ThrRS"/>
    <property type="match status" value="1"/>
</dbReference>
<evidence type="ECO:0000259" key="15">
    <source>
        <dbReference type="PROSITE" id="PS51880"/>
    </source>
</evidence>
<accession>A0A8K0JG50</accession>
<reference evidence="16" key="1">
    <citation type="submission" date="2020-04" db="EMBL/GenBank/DDBJ databases">
        <title>Analysis of mating type loci in Filobasidium floriforme.</title>
        <authorList>
            <person name="Nowrousian M."/>
        </authorList>
    </citation>
    <scope>NUCLEOTIDE SEQUENCE</scope>
    <source>
        <strain evidence="16">CBS 6242</strain>
    </source>
</reference>
<comment type="similarity">
    <text evidence="2">Belongs to the class-II aminoacyl-tRNA synthetase family.</text>
</comment>
<dbReference type="FunFam" id="3.30.980.10:FF:000005">
    <property type="entry name" value="Threonyl-tRNA synthetase, mitochondrial"/>
    <property type="match status" value="1"/>
</dbReference>
<dbReference type="GO" id="GO:0005739">
    <property type="term" value="C:mitochondrion"/>
    <property type="evidence" value="ECO:0007669"/>
    <property type="project" value="TreeGrafter"/>
</dbReference>
<dbReference type="PROSITE" id="PS50862">
    <property type="entry name" value="AA_TRNA_LIGASE_II"/>
    <property type="match status" value="1"/>
</dbReference>
<dbReference type="PANTHER" id="PTHR11451:SF46">
    <property type="entry name" value="THREONINE--TRNA LIGASE"/>
    <property type="match status" value="1"/>
</dbReference>
<evidence type="ECO:0000256" key="4">
    <source>
        <dbReference type="ARBA" id="ARBA00022490"/>
    </source>
</evidence>
<evidence type="ECO:0000256" key="9">
    <source>
        <dbReference type="ARBA" id="ARBA00023146"/>
    </source>
</evidence>
<dbReference type="CDD" id="cd00771">
    <property type="entry name" value="ThrRS_core"/>
    <property type="match status" value="1"/>
</dbReference>
<gene>
    <name evidence="16" type="ORF">FFLO_06054</name>
</gene>
<evidence type="ECO:0000313" key="17">
    <source>
        <dbReference type="Proteomes" id="UP000812966"/>
    </source>
</evidence>
<dbReference type="InterPro" id="IPR002314">
    <property type="entry name" value="aa-tRNA-synt_IIb"/>
</dbReference>
<dbReference type="InterPro" id="IPR004154">
    <property type="entry name" value="Anticodon-bd"/>
</dbReference>
<dbReference type="InterPro" id="IPR036621">
    <property type="entry name" value="Anticodon-bd_dom_sf"/>
</dbReference>
<dbReference type="SUPFAM" id="SSF81271">
    <property type="entry name" value="TGS-like"/>
    <property type="match status" value="1"/>
</dbReference>
<keyword evidence="7" id="KW-0067">ATP-binding</keyword>
<dbReference type="Gene3D" id="3.30.930.10">
    <property type="entry name" value="Bira Bifunctional Protein, Domain 2"/>
    <property type="match status" value="1"/>
</dbReference>
<dbReference type="PANTHER" id="PTHR11451">
    <property type="entry name" value="THREONINE-TRNA LIGASE"/>
    <property type="match status" value="1"/>
</dbReference>
<dbReference type="SUPFAM" id="SSF55681">
    <property type="entry name" value="Class II aaRS and biotin synthetases"/>
    <property type="match status" value="1"/>
</dbReference>
<dbReference type="InterPro" id="IPR047246">
    <property type="entry name" value="ThrRS_anticodon"/>
</dbReference>
<dbReference type="EC" id="6.1.1.3" evidence="3"/>
<dbReference type="InterPro" id="IPR002320">
    <property type="entry name" value="Thr-tRNA-ligase_IIa"/>
</dbReference>
<dbReference type="GO" id="GO:0006435">
    <property type="term" value="P:threonyl-tRNA aminoacylation"/>
    <property type="evidence" value="ECO:0007669"/>
    <property type="project" value="InterPro"/>
</dbReference>
<comment type="caution">
    <text evidence="16">The sequence shown here is derived from an EMBL/GenBank/DDBJ whole genome shotgun (WGS) entry which is preliminary data.</text>
</comment>
<dbReference type="InterPro" id="IPR012675">
    <property type="entry name" value="Beta-grasp_dom_sf"/>
</dbReference>
<evidence type="ECO:0000256" key="5">
    <source>
        <dbReference type="ARBA" id="ARBA00022598"/>
    </source>
</evidence>
<dbReference type="PROSITE" id="PS51880">
    <property type="entry name" value="TGS"/>
    <property type="match status" value="1"/>
</dbReference>
<dbReference type="GO" id="GO:0005524">
    <property type="term" value="F:ATP binding"/>
    <property type="evidence" value="ECO:0007669"/>
    <property type="project" value="UniProtKB-KW"/>
</dbReference>
<dbReference type="InterPro" id="IPR018163">
    <property type="entry name" value="Thr/Ala-tRNA-synth_IIc_edit"/>
</dbReference>
<dbReference type="OrthoDB" id="5423599at2759"/>
<evidence type="ECO:0000256" key="10">
    <source>
        <dbReference type="ARBA" id="ARBA00031900"/>
    </source>
</evidence>
<feature type="domain" description="Aminoacyl-transfer RNA synthetases class-II family profile" evidence="14">
    <location>
        <begin position="377"/>
        <end position="682"/>
    </location>
</feature>
<name>A0A8K0JG50_9TREE</name>